<keyword evidence="1" id="KW-0175">Coiled coil</keyword>
<dbReference type="STRING" id="394958.BGI42_01400"/>
<reference evidence="3" key="1">
    <citation type="submission" date="2016-09" db="EMBL/GenBank/DDBJ databases">
        <title>Genomics of Clostridium taeniosporum, an organism which forms endospores with ribbon-like appendages.</title>
        <authorList>
            <person name="Walker J.R."/>
        </authorList>
    </citation>
    <scope>NUCLEOTIDE SEQUENCE [LARGE SCALE GENOMIC DNA]</scope>
    <source>
        <strain evidence="3">1/k</strain>
    </source>
</reference>
<dbReference type="EMBL" id="CP017253">
    <property type="protein sequence ID" value="AOR22465.1"/>
    <property type="molecule type" value="Genomic_DNA"/>
</dbReference>
<accession>A0A1D7XGH7</accession>
<sequence>MSFLDEKIAKLQKIKKVAKKREILKAQQKNIEAEILPEISQEEVTLAIENGKLDYNGVEFEFENKDCFDGMITFPIIKNFFEDYLEDESKYLWNKEKNLNILLSKINIDDTDRQKIDFNIVLQQLLKKNKLYVECSSITEDLYMNYPRNTIKLRMPTAYDYMYQYIEMIDLGEQCIILVFSCLEKDKNKWEKIMIGISELIKINEGDK</sequence>
<name>A0A1D7XGH7_9CLOT</name>
<proteinExistence type="predicted"/>
<gene>
    <name evidence="2" type="ORF">BGI42_01400</name>
</gene>
<dbReference type="OrthoDB" id="1900816at2"/>
<dbReference type="KEGG" id="ctae:BGI42_01400"/>
<protein>
    <submittedName>
        <fullName evidence="2">Uncharacterized protein</fullName>
    </submittedName>
</protein>
<feature type="coiled-coil region" evidence="1">
    <location>
        <begin position="1"/>
        <end position="34"/>
    </location>
</feature>
<evidence type="ECO:0000313" key="3">
    <source>
        <dbReference type="Proteomes" id="UP000094652"/>
    </source>
</evidence>
<evidence type="ECO:0000313" key="2">
    <source>
        <dbReference type="EMBL" id="AOR22465.1"/>
    </source>
</evidence>
<dbReference type="Proteomes" id="UP000094652">
    <property type="component" value="Chromosome"/>
</dbReference>
<dbReference type="RefSeq" id="WP_069678626.1">
    <property type="nucleotide sequence ID" value="NZ_CP017253.2"/>
</dbReference>
<keyword evidence="3" id="KW-1185">Reference proteome</keyword>
<dbReference type="AlphaFoldDB" id="A0A1D7XGH7"/>
<organism evidence="2 3">
    <name type="scientific">Clostridium taeniosporum</name>
    <dbReference type="NCBI Taxonomy" id="394958"/>
    <lineage>
        <taxon>Bacteria</taxon>
        <taxon>Bacillati</taxon>
        <taxon>Bacillota</taxon>
        <taxon>Clostridia</taxon>
        <taxon>Eubacteriales</taxon>
        <taxon>Clostridiaceae</taxon>
        <taxon>Clostridium</taxon>
    </lineage>
</organism>
<evidence type="ECO:0000256" key="1">
    <source>
        <dbReference type="SAM" id="Coils"/>
    </source>
</evidence>